<dbReference type="GO" id="GO:0003700">
    <property type="term" value="F:DNA-binding transcription factor activity"/>
    <property type="evidence" value="ECO:0007669"/>
    <property type="project" value="InterPro"/>
</dbReference>
<dbReference type="PANTHER" id="PTHR44846">
    <property type="entry name" value="MANNOSYL-D-GLYCERATE TRANSPORT/METABOLISM SYSTEM REPRESSOR MNGR-RELATED"/>
    <property type="match status" value="1"/>
</dbReference>
<dbReference type="Gene3D" id="1.10.10.10">
    <property type="entry name" value="Winged helix-like DNA-binding domain superfamily/Winged helix DNA-binding domain"/>
    <property type="match status" value="1"/>
</dbReference>
<feature type="domain" description="HTH gntR-type" evidence="4">
    <location>
        <begin position="1"/>
        <end position="69"/>
    </location>
</feature>
<keyword evidence="2" id="KW-0238">DNA-binding</keyword>
<keyword evidence="1" id="KW-0805">Transcription regulation</keyword>
<dbReference type="Pfam" id="PF00392">
    <property type="entry name" value="GntR"/>
    <property type="match status" value="1"/>
</dbReference>
<protein>
    <submittedName>
        <fullName evidence="5">GntR family transcriptional regulator of bglA</fullName>
    </submittedName>
</protein>
<dbReference type="InterPro" id="IPR036388">
    <property type="entry name" value="WH-like_DNA-bd_sf"/>
</dbReference>
<dbReference type="PRINTS" id="PR00035">
    <property type="entry name" value="HTHGNTR"/>
</dbReference>
<evidence type="ECO:0000256" key="3">
    <source>
        <dbReference type="ARBA" id="ARBA00023163"/>
    </source>
</evidence>
<organism evidence="5 6">
    <name type="scientific">Longibaculum muris</name>
    <dbReference type="NCBI Taxonomy" id="1796628"/>
    <lineage>
        <taxon>Bacteria</taxon>
        <taxon>Bacillati</taxon>
        <taxon>Bacillota</taxon>
        <taxon>Erysipelotrichia</taxon>
        <taxon>Erysipelotrichales</taxon>
        <taxon>Coprobacillaceae</taxon>
        <taxon>Longibaculum</taxon>
    </lineage>
</organism>
<evidence type="ECO:0000313" key="5">
    <source>
        <dbReference type="EMBL" id="TCW01601.1"/>
    </source>
</evidence>
<evidence type="ECO:0000313" key="6">
    <source>
        <dbReference type="Proteomes" id="UP000295515"/>
    </source>
</evidence>
<dbReference type="SMART" id="SM00866">
    <property type="entry name" value="UTRA"/>
    <property type="match status" value="1"/>
</dbReference>
<dbReference type="GeneID" id="98914542"/>
<dbReference type="Gene3D" id="3.40.1410.10">
    <property type="entry name" value="Chorismate lyase-like"/>
    <property type="match status" value="1"/>
</dbReference>
<dbReference type="PANTHER" id="PTHR44846:SF4">
    <property type="entry name" value="HTH GNTR-TYPE DOMAIN-CONTAINING PROTEIN"/>
    <property type="match status" value="1"/>
</dbReference>
<accession>A0A4R3Z910</accession>
<dbReference type="AlphaFoldDB" id="A0A4R3Z910"/>
<name>A0A4R3Z910_9FIRM</name>
<dbReference type="InterPro" id="IPR011663">
    <property type="entry name" value="UTRA"/>
</dbReference>
<gene>
    <name evidence="5" type="ORF">EDD60_10355</name>
</gene>
<comment type="caution">
    <text evidence="5">The sequence shown here is derived from an EMBL/GenBank/DDBJ whole genome shotgun (WGS) entry which is preliminary data.</text>
</comment>
<dbReference type="EMBL" id="SMCQ01000003">
    <property type="protein sequence ID" value="TCW01601.1"/>
    <property type="molecule type" value="Genomic_DNA"/>
</dbReference>
<dbReference type="InterPro" id="IPR036390">
    <property type="entry name" value="WH_DNA-bd_sf"/>
</dbReference>
<dbReference type="Proteomes" id="UP000295515">
    <property type="component" value="Unassembled WGS sequence"/>
</dbReference>
<evidence type="ECO:0000256" key="1">
    <source>
        <dbReference type="ARBA" id="ARBA00023015"/>
    </source>
</evidence>
<dbReference type="InterPro" id="IPR028978">
    <property type="entry name" value="Chorismate_lyase_/UTRA_dom_sf"/>
</dbReference>
<dbReference type="RefSeq" id="WP_066448880.1">
    <property type="nucleotide sequence ID" value="NZ_CAUWFI010000004.1"/>
</dbReference>
<dbReference type="PROSITE" id="PS50949">
    <property type="entry name" value="HTH_GNTR"/>
    <property type="match status" value="1"/>
</dbReference>
<dbReference type="SUPFAM" id="SSF64288">
    <property type="entry name" value="Chorismate lyase-like"/>
    <property type="match status" value="1"/>
</dbReference>
<reference evidence="5 6" key="1">
    <citation type="submission" date="2019-03" db="EMBL/GenBank/DDBJ databases">
        <title>Genomic Encyclopedia of Type Strains, Phase IV (KMG-IV): sequencing the most valuable type-strain genomes for metagenomic binning, comparative biology and taxonomic classification.</title>
        <authorList>
            <person name="Goeker M."/>
        </authorList>
    </citation>
    <scope>NUCLEOTIDE SEQUENCE [LARGE SCALE GENOMIC DNA]</scope>
    <source>
        <strain evidence="5 6">DSM 29487</strain>
    </source>
</reference>
<sequence>MTKYETVANSLADRINNHEFNETKKIPTEDQLMEEYNVSRNTVRNAIKILTKLGLLYPVQGSGMFIRESRKCDTVFLSGTRGITKDHPGNKLTNKCLSVEIVEADDNLAQIMLCEIGTPIYYIERLRIVDDIPYAIEYTYYNKNIIPYLDKEIIESSIFRYIKEDLKIPFGFSDKYISARKLTDQESQLLELEKNDPAIIIEDDIYLTNGTLFNSSQIVYNYKLAHFFMTVE</sequence>
<proteinExistence type="predicted"/>
<dbReference type="SUPFAM" id="SSF46785">
    <property type="entry name" value="Winged helix' DNA-binding domain"/>
    <property type="match status" value="1"/>
</dbReference>
<dbReference type="GO" id="GO:0003677">
    <property type="term" value="F:DNA binding"/>
    <property type="evidence" value="ECO:0007669"/>
    <property type="project" value="UniProtKB-KW"/>
</dbReference>
<dbReference type="GO" id="GO:0045892">
    <property type="term" value="P:negative regulation of DNA-templated transcription"/>
    <property type="evidence" value="ECO:0007669"/>
    <property type="project" value="TreeGrafter"/>
</dbReference>
<dbReference type="InterPro" id="IPR050679">
    <property type="entry name" value="Bact_HTH_transcr_reg"/>
</dbReference>
<dbReference type="CDD" id="cd07377">
    <property type="entry name" value="WHTH_GntR"/>
    <property type="match status" value="1"/>
</dbReference>
<evidence type="ECO:0000259" key="4">
    <source>
        <dbReference type="PROSITE" id="PS50949"/>
    </source>
</evidence>
<evidence type="ECO:0000256" key="2">
    <source>
        <dbReference type="ARBA" id="ARBA00023125"/>
    </source>
</evidence>
<dbReference type="SMART" id="SM00345">
    <property type="entry name" value="HTH_GNTR"/>
    <property type="match status" value="1"/>
</dbReference>
<keyword evidence="3" id="KW-0804">Transcription</keyword>
<dbReference type="InterPro" id="IPR000524">
    <property type="entry name" value="Tscrpt_reg_HTH_GntR"/>
</dbReference>
<dbReference type="Pfam" id="PF07702">
    <property type="entry name" value="UTRA"/>
    <property type="match status" value="1"/>
</dbReference>
<keyword evidence="6" id="KW-1185">Reference proteome</keyword>